<evidence type="ECO:0000313" key="1">
    <source>
        <dbReference type="EMBL" id="SDY16532.1"/>
    </source>
</evidence>
<proteinExistence type="predicted"/>
<dbReference type="OrthoDB" id="5465390at2"/>
<protein>
    <recommendedName>
        <fullName evidence="3">Aspartate/glutamate racemase family protein</fullName>
    </recommendedName>
</protein>
<dbReference type="STRING" id="576131.SAMN05444486_101524"/>
<name>A0A1H3HM45_9RHOB</name>
<dbReference type="GeneID" id="78123327"/>
<accession>A0A1H3HM45</accession>
<dbReference type="Proteomes" id="UP000199026">
    <property type="component" value="Unassembled WGS sequence"/>
</dbReference>
<evidence type="ECO:0008006" key="3">
    <source>
        <dbReference type="Google" id="ProtNLM"/>
    </source>
</evidence>
<organism evidence="1 2">
    <name type="scientific">Lentibacter algarum</name>
    <dbReference type="NCBI Taxonomy" id="576131"/>
    <lineage>
        <taxon>Bacteria</taxon>
        <taxon>Pseudomonadati</taxon>
        <taxon>Pseudomonadota</taxon>
        <taxon>Alphaproteobacteria</taxon>
        <taxon>Rhodobacterales</taxon>
        <taxon>Roseobacteraceae</taxon>
        <taxon>Lentibacter</taxon>
    </lineage>
</organism>
<evidence type="ECO:0000313" key="2">
    <source>
        <dbReference type="Proteomes" id="UP000199026"/>
    </source>
</evidence>
<sequence length="233" mass="24221">MTQPEQQIKPRLGILLLDTAFPRILGDIGNPESWPFHVRYEVVKGATPDAIVKGDPTQMLNAFIEAGQKLIANGCTGITTTCGFLSLLQDDLKSALGVPVATSSLMQIPTINALLPSGKCAAVLTISAESLTAAHLKAAGAPLDTPIIGTDDGAFSTAILGNKPELDVDASKAEITAAAKQLCAAHPHVGALVLECTNMPPYAAAVAEATGLPVYSIYSLVSWFEAGLAPRSF</sequence>
<dbReference type="NCBIfam" id="NF005679">
    <property type="entry name" value="PRK07475.1"/>
    <property type="match status" value="1"/>
</dbReference>
<dbReference type="AlphaFoldDB" id="A0A1H3HM45"/>
<dbReference type="RefSeq" id="WP_089887598.1">
    <property type="nucleotide sequence ID" value="NZ_CALJFH010000040.1"/>
</dbReference>
<reference evidence="1 2" key="1">
    <citation type="submission" date="2016-10" db="EMBL/GenBank/DDBJ databases">
        <authorList>
            <person name="de Groot N.N."/>
        </authorList>
    </citation>
    <scope>NUCLEOTIDE SEQUENCE [LARGE SCALE GENOMIC DNA]</scope>
    <source>
        <strain evidence="1 2">DSM 24677</strain>
    </source>
</reference>
<keyword evidence="2" id="KW-1185">Reference proteome</keyword>
<gene>
    <name evidence="1" type="ORF">SAMN05444486_101524</name>
</gene>
<dbReference type="EMBL" id="FNPR01000001">
    <property type="protein sequence ID" value="SDY16532.1"/>
    <property type="molecule type" value="Genomic_DNA"/>
</dbReference>